<evidence type="ECO:0000256" key="3">
    <source>
        <dbReference type="ARBA" id="ARBA00022679"/>
    </source>
</evidence>
<evidence type="ECO:0000313" key="7">
    <source>
        <dbReference type="Proteomes" id="UP000654075"/>
    </source>
</evidence>
<comment type="caution">
    <text evidence="6">The sequence shown here is derived from an EMBL/GenBank/DDBJ whole genome shotgun (WGS) entry which is preliminary data.</text>
</comment>
<dbReference type="InterPro" id="IPR002654">
    <property type="entry name" value="Glyco_trans_25"/>
</dbReference>
<evidence type="ECO:0000256" key="2">
    <source>
        <dbReference type="ARBA" id="ARBA00022676"/>
    </source>
</evidence>
<comment type="similarity">
    <text evidence="1">Belongs to the glycosyltransferase 25 family.</text>
</comment>
<feature type="region of interest" description="Disordered" evidence="4">
    <location>
        <begin position="391"/>
        <end position="427"/>
    </location>
</feature>
<keyword evidence="3" id="KW-0808">Transferase</keyword>
<dbReference type="GO" id="GO:0050211">
    <property type="term" value="F:procollagen galactosyltransferase activity"/>
    <property type="evidence" value="ECO:0007669"/>
    <property type="project" value="TreeGrafter"/>
</dbReference>
<dbReference type="PANTHER" id="PTHR10730">
    <property type="entry name" value="PROCOLLAGEN-LYSINE,2-OXOGLUTARATE 5-DIOXYGENASE/GLYCOSYLTRANSFERASE 25 FAMILY MEMBER"/>
    <property type="match status" value="1"/>
</dbReference>
<evidence type="ECO:0000256" key="1">
    <source>
        <dbReference type="ARBA" id="ARBA00006721"/>
    </source>
</evidence>
<organism evidence="6 7">
    <name type="scientific">Polarella glacialis</name>
    <name type="common">Dinoflagellate</name>
    <dbReference type="NCBI Taxonomy" id="89957"/>
    <lineage>
        <taxon>Eukaryota</taxon>
        <taxon>Sar</taxon>
        <taxon>Alveolata</taxon>
        <taxon>Dinophyceae</taxon>
        <taxon>Suessiales</taxon>
        <taxon>Suessiaceae</taxon>
        <taxon>Polarella</taxon>
    </lineage>
</organism>
<gene>
    <name evidence="6" type="ORF">PGLA1383_LOCUS52166</name>
</gene>
<protein>
    <recommendedName>
        <fullName evidence="5">Glycosyl transferase family 25 domain-containing protein</fullName>
    </recommendedName>
</protein>
<dbReference type="Pfam" id="PF01755">
    <property type="entry name" value="Glyco_transf_25"/>
    <property type="match status" value="1"/>
</dbReference>
<feature type="domain" description="Glycosyl transferase family 25" evidence="5">
    <location>
        <begin position="141"/>
        <end position="320"/>
    </location>
</feature>
<feature type="compositionally biased region" description="Low complexity" evidence="4">
    <location>
        <begin position="125"/>
        <end position="137"/>
    </location>
</feature>
<feature type="region of interest" description="Disordered" evidence="4">
    <location>
        <begin position="111"/>
        <end position="137"/>
    </location>
</feature>
<sequence length="453" mass="50770">MAALQPARVAYRLALDGRRRVPTFFQTKPVSSQALAFAAPGLRVFDPEDPTTALHQRYHDGTIQYTMDNMEWVERKGYSKDEHLTEEQKINVRGEARQRLSRFPRLLPQDIRHHGYGSKQPQRFSPSTSSDSDSLGDPGDNVFVISLGRRPEKLKRVLEHLQEKQLSAHVVTAVDGDAIKYQSDLEELGVRILPGYESGYSNHNMPFTTGEVGCFLSHYTIWHYMVEQGISSALILEDDFELQEDFQQRLGDYLSEAQGLDWNLMYVGRSPMENDVSRISEHVVEPGYTLWTVGYILRLEGAVALLDSAAEQHMVPLDDFFSVSMGRGKDGSYNERAEEWSHTLPPILRGLGTNPPLVMPYVGSMFLSDTAMLREGTRYVSSLPLKASLEGDALSMDPQSQSEEPEAEPADEVRDDGQGSWTPMPQAWREALDSIEALYARAAAAQARTGGAR</sequence>
<dbReference type="OrthoDB" id="417827at2759"/>
<dbReference type="PANTHER" id="PTHR10730:SF53">
    <property type="entry name" value="GLYCOSYLTRANSFERASE 25 FAMILY MEMBER"/>
    <property type="match status" value="1"/>
</dbReference>
<reference evidence="6" key="1">
    <citation type="submission" date="2021-02" db="EMBL/GenBank/DDBJ databases">
        <authorList>
            <person name="Dougan E. K."/>
            <person name="Rhodes N."/>
            <person name="Thang M."/>
            <person name="Chan C."/>
        </authorList>
    </citation>
    <scope>NUCLEOTIDE SEQUENCE</scope>
</reference>
<evidence type="ECO:0000256" key="4">
    <source>
        <dbReference type="SAM" id="MobiDB-lite"/>
    </source>
</evidence>
<dbReference type="InterPro" id="IPR050757">
    <property type="entry name" value="Collagen_mod_GT25"/>
</dbReference>
<dbReference type="AlphaFoldDB" id="A0A813HEK5"/>
<name>A0A813HEK5_POLGL</name>
<evidence type="ECO:0000259" key="5">
    <source>
        <dbReference type="Pfam" id="PF01755"/>
    </source>
</evidence>
<dbReference type="CDD" id="cd06532">
    <property type="entry name" value="Glyco_transf_25"/>
    <property type="match status" value="1"/>
</dbReference>
<dbReference type="OMA" id="NMEWVER"/>
<keyword evidence="2" id="KW-0328">Glycosyltransferase</keyword>
<dbReference type="Proteomes" id="UP000654075">
    <property type="component" value="Unassembled WGS sequence"/>
</dbReference>
<keyword evidence="7" id="KW-1185">Reference proteome</keyword>
<evidence type="ECO:0000313" key="6">
    <source>
        <dbReference type="EMBL" id="CAE8636759.1"/>
    </source>
</evidence>
<proteinExistence type="inferred from homology"/>
<accession>A0A813HEK5</accession>
<dbReference type="EMBL" id="CAJNNV010031545">
    <property type="protein sequence ID" value="CAE8636759.1"/>
    <property type="molecule type" value="Genomic_DNA"/>
</dbReference>